<evidence type="ECO:0000313" key="2">
    <source>
        <dbReference type="Proteomes" id="UP001642464"/>
    </source>
</evidence>
<organism evidence="1 2">
    <name type="scientific">Durusdinium trenchii</name>
    <dbReference type="NCBI Taxonomy" id="1381693"/>
    <lineage>
        <taxon>Eukaryota</taxon>
        <taxon>Sar</taxon>
        <taxon>Alveolata</taxon>
        <taxon>Dinophyceae</taxon>
        <taxon>Suessiales</taxon>
        <taxon>Symbiodiniaceae</taxon>
        <taxon>Durusdinium</taxon>
    </lineage>
</organism>
<name>A0ABP0I4R9_9DINO</name>
<proteinExistence type="predicted"/>
<reference evidence="1 2" key="1">
    <citation type="submission" date="2024-02" db="EMBL/GenBank/DDBJ databases">
        <authorList>
            <person name="Chen Y."/>
            <person name="Shah S."/>
            <person name="Dougan E. K."/>
            <person name="Thang M."/>
            <person name="Chan C."/>
        </authorList>
    </citation>
    <scope>NUCLEOTIDE SEQUENCE [LARGE SCALE GENOMIC DNA]</scope>
</reference>
<keyword evidence="2" id="KW-1185">Reference proteome</keyword>
<gene>
    <name evidence="1" type="ORF">SCF082_LOCUS5257</name>
</gene>
<sequence length="304" mass="34032">MDRKSDDAAEMMTQMQHLGKCWEQLVVLLKASERKQEVCLRPLQDLCKKLSHQKRIYCAWLEADGAAARGGSTSPLLTAWAELLESLGEALLWRGSGQAGTAAAEKFHQAISWLMHGFRWQKLPRFWFGCRLSLRFLGVRPIDLKQEEETLTVAWLLDESHDFVSLFDQCEANYSKLSWPGSNRRARFSGKLREGQVVVDVDSSIVFGLRLRRYGPSGDMLEMEVPPFAGPCRSGRRRLFCPVPSLCSAAICLQLFLSVDMASSKGTSTCSLSSGSTGLQESSLQRRVNMIPVSKPVELHFTVT</sequence>
<dbReference type="Proteomes" id="UP001642464">
    <property type="component" value="Unassembled WGS sequence"/>
</dbReference>
<accession>A0ABP0I4R9</accession>
<protein>
    <submittedName>
        <fullName evidence="1">Uncharacterized protein</fullName>
    </submittedName>
</protein>
<comment type="caution">
    <text evidence="1">The sequence shown here is derived from an EMBL/GenBank/DDBJ whole genome shotgun (WGS) entry which is preliminary data.</text>
</comment>
<dbReference type="EMBL" id="CAXAMM010002814">
    <property type="protein sequence ID" value="CAK8997571.1"/>
    <property type="molecule type" value="Genomic_DNA"/>
</dbReference>
<evidence type="ECO:0000313" key="1">
    <source>
        <dbReference type="EMBL" id="CAK8997571.1"/>
    </source>
</evidence>